<dbReference type="InterPro" id="IPR012910">
    <property type="entry name" value="Plug_dom"/>
</dbReference>
<evidence type="ECO:0000256" key="9">
    <source>
        <dbReference type="ARBA" id="ARBA00023077"/>
    </source>
</evidence>
<dbReference type="InterPro" id="IPR010917">
    <property type="entry name" value="TonB_rcpt_CS"/>
</dbReference>
<feature type="domain" description="TonB-dependent receptor plug" evidence="17">
    <location>
        <begin position="51"/>
        <end position="163"/>
    </location>
</feature>
<evidence type="ECO:0000256" key="3">
    <source>
        <dbReference type="ARBA" id="ARBA00022452"/>
    </source>
</evidence>
<evidence type="ECO:0000313" key="19">
    <source>
        <dbReference type="Proteomes" id="UP001202831"/>
    </source>
</evidence>
<evidence type="ECO:0000259" key="16">
    <source>
        <dbReference type="Pfam" id="PF00593"/>
    </source>
</evidence>
<feature type="chain" id="PRO_5045995670" evidence="15">
    <location>
        <begin position="26"/>
        <end position="774"/>
    </location>
</feature>
<comment type="subcellular location">
    <subcellularLocation>
        <location evidence="1 12">Cell outer membrane</location>
        <topology evidence="1 12">Multi-pass membrane protein</topology>
    </subcellularLocation>
</comment>
<evidence type="ECO:0000256" key="4">
    <source>
        <dbReference type="ARBA" id="ARBA00022496"/>
    </source>
</evidence>
<comment type="similarity">
    <text evidence="12 14">Belongs to the TonB-dependent receptor family.</text>
</comment>
<keyword evidence="8" id="KW-0406">Ion transport</keyword>
<keyword evidence="19" id="KW-1185">Reference proteome</keyword>
<dbReference type="InterPro" id="IPR039426">
    <property type="entry name" value="TonB-dep_rcpt-like"/>
</dbReference>
<evidence type="ECO:0000256" key="13">
    <source>
        <dbReference type="PROSITE-ProRule" id="PRU10144"/>
    </source>
</evidence>
<keyword evidence="9 14" id="KW-0798">TonB box</keyword>
<feature type="signal peptide" evidence="15">
    <location>
        <begin position="1"/>
        <end position="25"/>
    </location>
</feature>
<feature type="short sequence motif" description="TonB C-terminal box" evidence="13">
    <location>
        <begin position="757"/>
        <end position="774"/>
    </location>
</feature>
<protein>
    <submittedName>
        <fullName evidence="18">TonB-dependent receptor</fullName>
    </submittedName>
</protein>
<evidence type="ECO:0000256" key="11">
    <source>
        <dbReference type="ARBA" id="ARBA00023237"/>
    </source>
</evidence>
<evidence type="ECO:0000256" key="8">
    <source>
        <dbReference type="ARBA" id="ARBA00023065"/>
    </source>
</evidence>
<dbReference type="PROSITE" id="PS52016">
    <property type="entry name" value="TONB_DEPENDENT_REC_3"/>
    <property type="match status" value="1"/>
</dbReference>
<evidence type="ECO:0000256" key="1">
    <source>
        <dbReference type="ARBA" id="ARBA00004571"/>
    </source>
</evidence>
<dbReference type="Proteomes" id="UP001202831">
    <property type="component" value="Unassembled WGS sequence"/>
</dbReference>
<evidence type="ECO:0000256" key="14">
    <source>
        <dbReference type="RuleBase" id="RU003357"/>
    </source>
</evidence>
<sequence>MKRRAFRPHSLRPAILIAFSTTAGAQQEPQINESEGLEVITVTARKRVEPLQETPVAITAFTANGLDRKGIDDISGIAAFTPNLVYDTHTPIGGASSAAAVFIRGIGNTDFSLTTDPGVGTYVDGIYVSRSIGGVLDVLDVAGIEVLRGPQGTLFGRNTIGGAINITSRKPYDELAGHAQVTVGSFNRLDFRGSIDLPITSDLLSTFAISRKTRDGYVDRVLVGDQLGGMDRLAFRGAFYYEPSDEWNFQLAIDLTDYDEESAAGVSVGFTPGAGTIGNSLIRFSDLPAAEAIAVGLADLQQYVTEPGEDKTYGVTGNESTVEAKGASFIANYLGDDFDVKYTTSYRETDATFYADADSSPFEITDISNPNYHHEQTSHELQITGDLLDGALKYVGGIYRFDEKGNDWVFVNLNLPTPDLSAGFPAVLHNLANVDNSSQAYYFQGNWAATDQFNLTLGGRYTKDKKEYSYTQFIAADKAGNGLPFFPGAVIADGTFKPGLLPLVGDGTGVVNDEFDETTFKFGADYSLNDNALLYYSFSQGFKSGGFVLRYVEQVENPRTFQPETLDAHELGIKWESDDRKVRVNAAAFYTDYSDVQVIFFDKQGGPITANAGEAEIKGLELEVNALLTEGLLFELGYGYTKAEYTKINPVEGLSLTIDESAKLVNTPEHSLNASLEYRHSFGDDELSIRADYSYTDDLFNDSQNSPFLFQDAHSLVNASVSYTFNYDWELILFVENLTDRRVIESGNSNFGLGFHEARFNRPREYGTTLRYKF</sequence>
<keyword evidence="4" id="KW-0410">Iron transport</keyword>
<proteinExistence type="inferred from homology"/>
<evidence type="ECO:0000256" key="7">
    <source>
        <dbReference type="ARBA" id="ARBA00023004"/>
    </source>
</evidence>
<dbReference type="PROSITE" id="PS01156">
    <property type="entry name" value="TONB_DEPENDENT_REC_2"/>
    <property type="match status" value="1"/>
</dbReference>
<organism evidence="18 19">
    <name type="scientific">Shewanella corallii</name>
    <dbReference type="NCBI Taxonomy" id="560080"/>
    <lineage>
        <taxon>Bacteria</taxon>
        <taxon>Pseudomonadati</taxon>
        <taxon>Pseudomonadota</taxon>
        <taxon>Gammaproteobacteria</taxon>
        <taxon>Alteromonadales</taxon>
        <taxon>Shewanellaceae</taxon>
        <taxon>Shewanella</taxon>
    </lineage>
</organism>
<evidence type="ECO:0000256" key="10">
    <source>
        <dbReference type="ARBA" id="ARBA00023136"/>
    </source>
</evidence>
<keyword evidence="3 12" id="KW-1134">Transmembrane beta strand</keyword>
<evidence type="ECO:0000313" key="18">
    <source>
        <dbReference type="EMBL" id="MCL2916023.1"/>
    </source>
</evidence>
<evidence type="ECO:0000256" key="15">
    <source>
        <dbReference type="SAM" id="SignalP"/>
    </source>
</evidence>
<dbReference type="EMBL" id="JAKIKT010000010">
    <property type="protein sequence ID" value="MCL2916023.1"/>
    <property type="molecule type" value="Genomic_DNA"/>
</dbReference>
<dbReference type="Pfam" id="PF00593">
    <property type="entry name" value="TonB_dep_Rec_b-barrel"/>
    <property type="match status" value="1"/>
</dbReference>
<keyword evidence="11 12" id="KW-0998">Cell outer membrane</keyword>
<dbReference type="PANTHER" id="PTHR32552:SF81">
    <property type="entry name" value="TONB-DEPENDENT OUTER MEMBRANE RECEPTOR"/>
    <property type="match status" value="1"/>
</dbReference>
<dbReference type="InterPro" id="IPR000531">
    <property type="entry name" value="Beta-barrel_TonB"/>
</dbReference>
<keyword evidence="18" id="KW-0675">Receptor</keyword>
<dbReference type="InterPro" id="IPR036942">
    <property type="entry name" value="Beta-barrel_TonB_sf"/>
</dbReference>
<evidence type="ECO:0000256" key="5">
    <source>
        <dbReference type="ARBA" id="ARBA00022692"/>
    </source>
</evidence>
<evidence type="ECO:0000259" key="17">
    <source>
        <dbReference type="Pfam" id="PF07715"/>
    </source>
</evidence>
<dbReference type="Pfam" id="PF07715">
    <property type="entry name" value="Plug"/>
    <property type="match status" value="1"/>
</dbReference>
<keyword evidence="6 15" id="KW-0732">Signal</keyword>
<keyword evidence="7" id="KW-0408">Iron</keyword>
<keyword evidence="10 12" id="KW-0472">Membrane</keyword>
<evidence type="ECO:0000256" key="6">
    <source>
        <dbReference type="ARBA" id="ARBA00022729"/>
    </source>
</evidence>
<keyword evidence="2 12" id="KW-0813">Transport</keyword>
<reference evidence="18 19" key="1">
    <citation type="submission" date="2022-01" db="EMBL/GenBank/DDBJ databases">
        <title>Whole genome-based taxonomy of the Shewanellaceae.</title>
        <authorList>
            <person name="Martin-Rodriguez A.J."/>
        </authorList>
    </citation>
    <scope>NUCLEOTIDE SEQUENCE [LARGE SCALE GENOMIC DNA]</scope>
    <source>
        <strain evidence="18 19">DSM 21332</strain>
    </source>
</reference>
<comment type="caution">
    <text evidence="18">The sequence shown here is derived from an EMBL/GenBank/DDBJ whole genome shotgun (WGS) entry which is preliminary data.</text>
</comment>
<evidence type="ECO:0000256" key="12">
    <source>
        <dbReference type="PROSITE-ProRule" id="PRU01360"/>
    </source>
</evidence>
<name>A0ABT0NC53_9GAMM</name>
<feature type="domain" description="TonB-dependent receptor-like beta-barrel" evidence="16">
    <location>
        <begin position="313"/>
        <end position="738"/>
    </location>
</feature>
<accession>A0ABT0NC53</accession>
<keyword evidence="5 12" id="KW-0812">Transmembrane</keyword>
<dbReference type="PANTHER" id="PTHR32552">
    <property type="entry name" value="FERRICHROME IRON RECEPTOR-RELATED"/>
    <property type="match status" value="1"/>
</dbReference>
<dbReference type="RefSeq" id="WP_249250579.1">
    <property type="nucleotide sequence ID" value="NZ_JAKIKT010000010.1"/>
</dbReference>
<evidence type="ECO:0000256" key="2">
    <source>
        <dbReference type="ARBA" id="ARBA00022448"/>
    </source>
</evidence>
<dbReference type="SUPFAM" id="SSF56935">
    <property type="entry name" value="Porins"/>
    <property type="match status" value="1"/>
</dbReference>
<dbReference type="CDD" id="cd01347">
    <property type="entry name" value="ligand_gated_channel"/>
    <property type="match status" value="1"/>
</dbReference>
<gene>
    <name evidence="18" type="ORF">L2725_19980</name>
</gene>
<dbReference type="Gene3D" id="2.40.170.20">
    <property type="entry name" value="TonB-dependent receptor, beta-barrel domain"/>
    <property type="match status" value="1"/>
</dbReference>